<keyword evidence="3" id="KW-1185">Reference proteome</keyword>
<dbReference type="OrthoDB" id="3823611at2"/>
<comment type="caution">
    <text evidence="2">The sequence shown here is derived from an EMBL/GenBank/DDBJ whole genome shotgun (WGS) entry which is preliminary data.</text>
</comment>
<keyword evidence="1" id="KW-0812">Transmembrane</keyword>
<name>A0A542Y5V9_9MICO</name>
<sequence length="147" mass="15461">MTATDRDDSGTAGPAPAETVPTDSAVAVIARWILIIHAALLAAQPFLAGAMLDAMSPSPQTMHRMVAMTVVAVAIVQVFVMLAAWKGKAGWPRDAFNLSLLLLGLELVQFTLGHLSLGMALHIPLGIATLACGVYLAVKYARRATAR</sequence>
<evidence type="ECO:0000313" key="3">
    <source>
        <dbReference type="Proteomes" id="UP000319094"/>
    </source>
</evidence>
<organism evidence="2 3">
    <name type="scientific">Leucobacter komagatae</name>
    <dbReference type="NCBI Taxonomy" id="55969"/>
    <lineage>
        <taxon>Bacteria</taxon>
        <taxon>Bacillati</taxon>
        <taxon>Actinomycetota</taxon>
        <taxon>Actinomycetes</taxon>
        <taxon>Micrococcales</taxon>
        <taxon>Microbacteriaceae</taxon>
        <taxon>Leucobacter</taxon>
    </lineage>
</organism>
<feature type="transmembrane region" description="Helical" evidence="1">
    <location>
        <begin position="64"/>
        <end position="83"/>
    </location>
</feature>
<protein>
    <submittedName>
        <fullName evidence="2">Uncharacterized protein</fullName>
    </submittedName>
</protein>
<evidence type="ECO:0000313" key="2">
    <source>
        <dbReference type="EMBL" id="TQL43482.1"/>
    </source>
</evidence>
<dbReference type="Proteomes" id="UP000319094">
    <property type="component" value="Unassembled WGS sequence"/>
</dbReference>
<reference evidence="2 3" key="1">
    <citation type="submission" date="2019-06" db="EMBL/GenBank/DDBJ databases">
        <title>Sequencing the genomes of 1000 actinobacteria strains.</title>
        <authorList>
            <person name="Klenk H.-P."/>
        </authorList>
    </citation>
    <scope>NUCLEOTIDE SEQUENCE [LARGE SCALE GENOMIC DNA]</scope>
    <source>
        <strain evidence="2 3">DSM 8803</strain>
    </source>
</reference>
<evidence type="ECO:0000256" key="1">
    <source>
        <dbReference type="SAM" id="Phobius"/>
    </source>
</evidence>
<dbReference type="RefSeq" id="WP_141886791.1">
    <property type="nucleotide sequence ID" value="NZ_BAAAUY010000002.1"/>
</dbReference>
<proteinExistence type="predicted"/>
<dbReference type="EMBL" id="VFON01000001">
    <property type="protein sequence ID" value="TQL43482.1"/>
    <property type="molecule type" value="Genomic_DNA"/>
</dbReference>
<keyword evidence="1" id="KW-0472">Membrane</keyword>
<gene>
    <name evidence="2" type="ORF">FB468_1503</name>
</gene>
<feature type="transmembrane region" description="Helical" evidence="1">
    <location>
        <begin position="119"/>
        <end position="138"/>
    </location>
</feature>
<feature type="transmembrane region" description="Helical" evidence="1">
    <location>
        <begin position="95"/>
        <end position="113"/>
    </location>
</feature>
<keyword evidence="1" id="KW-1133">Transmembrane helix</keyword>
<feature type="transmembrane region" description="Helical" evidence="1">
    <location>
        <begin position="32"/>
        <end position="52"/>
    </location>
</feature>
<accession>A0A542Y5V9</accession>
<dbReference type="AlphaFoldDB" id="A0A542Y5V9"/>